<name>A0A0V0GCX8_TRIDM</name>
<keyword evidence="1" id="KW-0732">Signal</keyword>
<proteinExistence type="predicted"/>
<evidence type="ECO:0000313" key="2">
    <source>
        <dbReference type="EMBL" id="JAP06083.1"/>
    </source>
</evidence>
<reference evidence="2" key="1">
    <citation type="journal article" date="2018" name="J. Proteomics">
        <title>Exploring the molecular complexity of Triatoma dimidiata sialome.</title>
        <authorList>
            <person name="Santiago P.B."/>
            <person name="de Araujo C.N."/>
            <person name="Charneau S."/>
            <person name="Bastos I.M.D."/>
            <person name="Assumpcao T.C.F."/>
            <person name="Queiroz R.M.L."/>
            <person name="Praca Y.R."/>
            <person name="Cordeiro T.M."/>
            <person name="Garcia C.H.S."/>
            <person name="da Silva I.G."/>
            <person name="Raiol T."/>
            <person name="Motta F.N."/>
            <person name="de Araujo Oliveira J.V."/>
            <person name="de Sousa M.V."/>
            <person name="Ribeiro J.M.C."/>
            <person name="de Santana J.M."/>
        </authorList>
    </citation>
    <scope>NUCLEOTIDE SEQUENCE</scope>
    <source>
        <strain evidence="2">Santander</strain>
        <tissue evidence="2">Salivary glands</tissue>
    </source>
</reference>
<accession>A0A0V0GCX8</accession>
<dbReference type="EMBL" id="GECL01000041">
    <property type="protein sequence ID" value="JAP06083.1"/>
    <property type="molecule type" value="Transcribed_RNA"/>
</dbReference>
<organism evidence="2">
    <name type="scientific">Triatoma dimidiata</name>
    <name type="common">Kissing bug</name>
    <name type="synonym">Meccus dimidiatus</name>
    <dbReference type="NCBI Taxonomy" id="72491"/>
    <lineage>
        <taxon>Eukaryota</taxon>
        <taxon>Metazoa</taxon>
        <taxon>Ecdysozoa</taxon>
        <taxon>Arthropoda</taxon>
        <taxon>Hexapoda</taxon>
        <taxon>Insecta</taxon>
        <taxon>Pterygota</taxon>
        <taxon>Neoptera</taxon>
        <taxon>Paraneoptera</taxon>
        <taxon>Hemiptera</taxon>
        <taxon>Heteroptera</taxon>
        <taxon>Panheteroptera</taxon>
        <taxon>Cimicomorpha</taxon>
        <taxon>Reduviidae</taxon>
        <taxon>Triatominae</taxon>
        <taxon>Triatoma</taxon>
    </lineage>
</organism>
<evidence type="ECO:0000256" key="1">
    <source>
        <dbReference type="SAM" id="SignalP"/>
    </source>
</evidence>
<protein>
    <submittedName>
        <fullName evidence="2">Uncharacterized protein</fullName>
    </submittedName>
</protein>
<feature type="signal peptide" evidence="1">
    <location>
        <begin position="1"/>
        <end position="17"/>
    </location>
</feature>
<sequence length="141" mass="16196">VNVFISIHFFFLKLGSMLCPPGKEFNVTLSSYFPDRSFENVENGMSDIKRNKLQTLQDFVDGRTEYVTAAMDSSLQLPYGTKVCVPWLNKHYNKDILFEIRDSCSDLTGAGYSRLDVCVRTEEDSYDLAVNRRATLIFREN</sequence>
<feature type="chain" id="PRO_5006865228" evidence="1">
    <location>
        <begin position="18"/>
        <end position="141"/>
    </location>
</feature>
<dbReference type="AlphaFoldDB" id="A0A0V0GCX8"/>
<feature type="non-terminal residue" evidence="2">
    <location>
        <position position="1"/>
    </location>
</feature>